<dbReference type="Pfam" id="PF11563">
    <property type="entry name" value="Protoglobin"/>
    <property type="match status" value="1"/>
</dbReference>
<evidence type="ECO:0000313" key="7">
    <source>
        <dbReference type="Proteomes" id="UP000657200"/>
    </source>
</evidence>
<dbReference type="Proteomes" id="UP000657200">
    <property type="component" value="Unassembled WGS sequence"/>
</dbReference>
<protein>
    <submittedName>
        <fullName evidence="6">Globin-coupled sensor protein</fullName>
    </submittedName>
</protein>
<accession>A0ABX0KPM2</accession>
<dbReference type="InterPro" id="IPR004089">
    <property type="entry name" value="MCPsignal_dom"/>
</dbReference>
<evidence type="ECO:0000313" key="6">
    <source>
        <dbReference type="EMBL" id="NHO40384.1"/>
    </source>
</evidence>
<comment type="similarity">
    <text evidence="2">Belongs to the methyl-accepting chemotaxis (MCP) protein family.</text>
</comment>
<organism evidence="6 7">
    <name type="scientific">Acetobacter ghanensis</name>
    <dbReference type="NCBI Taxonomy" id="431306"/>
    <lineage>
        <taxon>Bacteria</taxon>
        <taxon>Pseudomonadati</taxon>
        <taxon>Pseudomonadota</taxon>
        <taxon>Alphaproteobacteria</taxon>
        <taxon>Acetobacterales</taxon>
        <taxon>Acetobacteraceae</taxon>
        <taxon>Acetobacter</taxon>
    </lineage>
</organism>
<keyword evidence="1" id="KW-0145">Chemotaxis</keyword>
<reference evidence="6 7" key="1">
    <citation type="journal article" date="2020" name="Int. J. Syst. Evol. Microbiol.">
        <title>Novel acetic acid bacteria from cider fermentations: Acetobacter conturbans sp. nov. and Acetobacter fallax sp. nov.</title>
        <authorList>
            <person name="Sombolestani A.S."/>
            <person name="Cleenwerck I."/>
            <person name="Cnockaert M."/>
            <person name="Borremans W."/>
            <person name="Wieme A.D."/>
            <person name="De Vuyst L."/>
            <person name="Vandamme P."/>
        </authorList>
    </citation>
    <scope>NUCLEOTIDE SEQUENCE [LARGE SCALE GENOMIC DNA]</scope>
    <source>
        <strain evidence="6 7">LMG 23848</strain>
    </source>
</reference>
<sequence>MGRDNQRAESIRNRHDFIGMDEGDFQTIQGLREILINALPEALDALYGRIRKTPEVNSFFSSESKINQAKKAQSSHWQALLDARFDSSYVKQVRRIGEVHAHIGLTPRWYIGGYTIILERLIHSIIEDGKDRIGLFSQASGRKRLAEKVTSLCKAVLTEIDLTVSYYLDAMETERSELRAEQERRTQEDHKVITAINEALTSLADGDLNYRVTEILPERSEVLKQHFNASAEQLAQIMGRISLSTKDVMTNAESIHHGADNLSLATEQQAAAQEEMSAAVTQIALSASETAKETTKARHMAGLAQSEAEQASQVATDAIEAISRMEQSSQEISNIIGLINKISMQTNILSLNAGVEAARAGEFGRGFAVVASEIRALAERSANASKEIAALITKAAADVISGATQVHNAREALERITSQVIEINEVITKIATESQSQSAGLNEVKVAIRSLEQTTLKNAAIAEESAATAQKLVMMSNELSRDVSIFKMDSNARNIASNPLLNVNNVDY</sequence>
<evidence type="ECO:0000259" key="5">
    <source>
        <dbReference type="PROSITE" id="PS50885"/>
    </source>
</evidence>
<name>A0ABX0KPM2_9PROT</name>
<gene>
    <name evidence="6" type="ORF">GOB80_11980</name>
</gene>
<dbReference type="InterPro" id="IPR003660">
    <property type="entry name" value="HAMP_dom"/>
</dbReference>
<dbReference type="InterPro" id="IPR039379">
    <property type="entry name" value="Protoglobin_sensor_dom"/>
</dbReference>
<dbReference type="Gene3D" id="1.10.490.10">
    <property type="entry name" value="Globins"/>
    <property type="match status" value="1"/>
</dbReference>
<dbReference type="PANTHER" id="PTHR43531:SF11">
    <property type="entry name" value="METHYL-ACCEPTING CHEMOTAXIS PROTEIN 3"/>
    <property type="match status" value="1"/>
</dbReference>
<proteinExistence type="inferred from homology"/>
<evidence type="ECO:0000256" key="1">
    <source>
        <dbReference type="ARBA" id="ARBA00022500"/>
    </source>
</evidence>
<dbReference type="Pfam" id="PF00015">
    <property type="entry name" value="MCPsignal"/>
    <property type="match status" value="1"/>
</dbReference>
<keyword evidence="3" id="KW-0807">Transducer</keyword>
<dbReference type="SUPFAM" id="SSF58104">
    <property type="entry name" value="Methyl-accepting chemotaxis protein (MCP) signaling domain"/>
    <property type="match status" value="1"/>
</dbReference>
<dbReference type="PROSITE" id="PS50111">
    <property type="entry name" value="CHEMOTAXIS_TRANSDUC_2"/>
    <property type="match status" value="1"/>
</dbReference>
<dbReference type="PROSITE" id="PS50885">
    <property type="entry name" value="HAMP"/>
    <property type="match status" value="1"/>
</dbReference>
<dbReference type="InterPro" id="IPR004090">
    <property type="entry name" value="Chemotax_Me-accpt_rcpt"/>
</dbReference>
<evidence type="ECO:0000256" key="2">
    <source>
        <dbReference type="ARBA" id="ARBA00029447"/>
    </source>
</evidence>
<dbReference type="InterPro" id="IPR044398">
    <property type="entry name" value="Globin-sensor_dom"/>
</dbReference>
<evidence type="ECO:0000256" key="3">
    <source>
        <dbReference type="PROSITE-ProRule" id="PRU00284"/>
    </source>
</evidence>
<comment type="caution">
    <text evidence="6">The sequence shown here is derived from an EMBL/GenBank/DDBJ whole genome shotgun (WGS) entry which is preliminary data.</text>
</comment>
<dbReference type="InterPro" id="IPR051310">
    <property type="entry name" value="MCP_chemotaxis"/>
</dbReference>
<dbReference type="SUPFAM" id="SSF46458">
    <property type="entry name" value="Globin-like"/>
    <property type="match status" value="1"/>
</dbReference>
<dbReference type="PANTHER" id="PTHR43531">
    <property type="entry name" value="PROTEIN ICFG"/>
    <property type="match status" value="1"/>
</dbReference>
<dbReference type="EMBL" id="WOTE01000010">
    <property type="protein sequence ID" value="NHO40384.1"/>
    <property type="molecule type" value="Genomic_DNA"/>
</dbReference>
<feature type="domain" description="Methyl-accepting transducer" evidence="4">
    <location>
        <begin position="244"/>
        <end position="473"/>
    </location>
</feature>
<evidence type="ECO:0000259" key="4">
    <source>
        <dbReference type="PROSITE" id="PS50111"/>
    </source>
</evidence>
<dbReference type="RefSeq" id="WP_173568059.1">
    <property type="nucleotide sequence ID" value="NZ_WOTE01000010.1"/>
</dbReference>
<dbReference type="Gene3D" id="1.10.287.950">
    <property type="entry name" value="Methyl-accepting chemotaxis protein"/>
    <property type="match status" value="1"/>
</dbReference>
<keyword evidence="7" id="KW-1185">Reference proteome</keyword>
<dbReference type="SMART" id="SM00283">
    <property type="entry name" value="MA"/>
    <property type="match status" value="1"/>
</dbReference>
<dbReference type="InterPro" id="IPR012292">
    <property type="entry name" value="Globin/Proto"/>
</dbReference>
<feature type="domain" description="HAMP" evidence="5">
    <location>
        <begin position="191"/>
        <end position="239"/>
    </location>
</feature>
<dbReference type="CDD" id="cd01068">
    <property type="entry name" value="globin_sensor"/>
    <property type="match status" value="1"/>
</dbReference>
<dbReference type="InterPro" id="IPR009050">
    <property type="entry name" value="Globin-like_sf"/>
</dbReference>
<dbReference type="PRINTS" id="PR00260">
    <property type="entry name" value="CHEMTRNSDUCR"/>
</dbReference>